<dbReference type="InParanoid" id="E2C8V7"/>
<dbReference type="PANTHER" id="PTHR46060:SF1">
    <property type="entry name" value="MARINER MOS1 TRANSPOSASE-LIKE PROTEIN"/>
    <property type="match status" value="1"/>
</dbReference>
<feature type="non-terminal residue" evidence="1">
    <location>
        <position position="71"/>
    </location>
</feature>
<dbReference type="InterPro" id="IPR036397">
    <property type="entry name" value="RNaseH_sf"/>
</dbReference>
<dbReference type="STRING" id="610380.E2C8V7"/>
<dbReference type="GO" id="GO:0008168">
    <property type="term" value="F:methyltransferase activity"/>
    <property type="evidence" value="ECO:0007669"/>
    <property type="project" value="UniProtKB-KW"/>
</dbReference>
<dbReference type="EMBL" id="GL453714">
    <property type="protein sequence ID" value="EFN75620.1"/>
    <property type="molecule type" value="Genomic_DNA"/>
</dbReference>
<keyword evidence="1" id="KW-0489">Methyltransferase</keyword>
<protein>
    <submittedName>
        <fullName evidence="1">Histone-lysine N-methyltransferase SETMAR</fullName>
    </submittedName>
</protein>
<sequence length="71" mass="8435">YSPDLAPSDLYLFRNLKQFLRRKRFLSNEEAIAAVEAYFADLPETHFRDEIKLLESHWAKCIEVNGNYIKE</sequence>
<reference evidence="1 2" key="1">
    <citation type="journal article" date="2010" name="Science">
        <title>Genomic comparison of the ants Camponotus floridanus and Harpegnathos saltator.</title>
        <authorList>
            <person name="Bonasio R."/>
            <person name="Zhang G."/>
            <person name="Ye C."/>
            <person name="Mutti N.S."/>
            <person name="Fang X."/>
            <person name="Qin N."/>
            <person name="Donahue G."/>
            <person name="Yang P."/>
            <person name="Li Q."/>
            <person name="Li C."/>
            <person name="Zhang P."/>
            <person name="Huang Z."/>
            <person name="Berger S.L."/>
            <person name="Reinberg D."/>
            <person name="Wang J."/>
            <person name="Liebig J."/>
        </authorList>
    </citation>
    <scope>NUCLEOTIDE SEQUENCE [LARGE SCALE GENOMIC DNA]</scope>
    <source>
        <strain evidence="1 2">R22 G/1</strain>
    </source>
</reference>
<organism evidence="2">
    <name type="scientific">Harpegnathos saltator</name>
    <name type="common">Jerdon's jumping ant</name>
    <dbReference type="NCBI Taxonomy" id="610380"/>
    <lineage>
        <taxon>Eukaryota</taxon>
        <taxon>Metazoa</taxon>
        <taxon>Ecdysozoa</taxon>
        <taxon>Arthropoda</taxon>
        <taxon>Hexapoda</taxon>
        <taxon>Insecta</taxon>
        <taxon>Pterygota</taxon>
        <taxon>Neoptera</taxon>
        <taxon>Endopterygota</taxon>
        <taxon>Hymenoptera</taxon>
        <taxon>Apocrita</taxon>
        <taxon>Aculeata</taxon>
        <taxon>Formicoidea</taxon>
        <taxon>Formicidae</taxon>
        <taxon>Ponerinae</taxon>
        <taxon>Ponerini</taxon>
        <taxon>Harpegnathos</taxon>
    </lineage>
</organism>
<dbReference type="Proteomes" id="UP000008237">
    <property type="component" value="Unassembled WGS sequence"/>
</dbReference>
<gene>
    <name evidence="1" type="ORF">EAI_06676</name>
</gene>
<dbReference type="InterPro" id="IPR052709">
    <property type="entry name" value="Transposase-MT_Hybrid"/>
</dbReference>
<dbReference type="AlphaFoldDB" id="E2C8V7"/>
<proteinExistence type="predicted"/>
<name>E2C8V7_HARSA</name>
<evidence type="ECO:0000313" key="2">
    <source>
        <dbReference type="Proteomes" id="UP000008237"/>
    </source>
</evidence>
<keyword evidence="2" id="KW-1185">Reference proteome</keyword>
<dbReference type="GO" id="GO:0032259">
    <property type="term" value="P:methylation"/>
    <property type="evidence" value="ECO:0007669"/>
    <property type="project" value="UniProtKB-KW"/>
</dbReference>
<dbReference type="GO" id="GO:0003676">
    <property type="term" value="F:nucleic acid binding"/>
    <property type="evidence" value="ECO:0007669"/>
    <property type="project" value="InterPro"/>
</dbReference>
<evidence type="ECO:0000313" key="1">
    <source>
        <dbReference type="EMBL" id="EFN75620.1"/>
    </source>
</evidence>
<accession>E2C8V7</accession>
<keyword evidence="1" id="KW-0808">Transferase</keyword>
<dbReference type="Gene3D" id="3.30.420.10">
    <property type="entry name" value="Ribonuclease H-like superfamily/Ribonuclease H"/>
    <property type="match status" value="1"/>
</dbReference>
<dbReference type="PANTHER" id="PTHR46060">
    <property type="entry name" value="MARINER MOS1 TRANSPOSASE-LIKE PROTEIN"/>
    <property type="match status" value="1"/>
</dbReference>
<feature type="non-terminal residue" evidence="1">
    <location>
        <position position="1"/>
    </location>
</feature>